<name>A0A267DGC4_9PLAT</name>
<keyword evidence="2" id="KW-1185">Reference proteome</keyword>
<protein>
    <submittedName>
        <fullName evidence="1">Uncharacterized protein</fullName>
    </submittedName>
</protein>
<reference evidence="1 2" key="1">
    <citation type="submission" date="2017-06" db="EMBL/GenBank/DDBJ databases">
        <title>A platform for efficient transgenesis in Macrostomum lignano, a flatworm model organism for stem cell research.</title>
        <authorList>
            <person name="Berezikov E."/>
        </authorList>
    </citation>
    <scope>NUCLEOTIDE SEQUENCE [LARGE SCALE GENOMIC DNA]</scope>
    <source>
        <strain evidence="1">DV1</strain>
        <tissue evidence="1">Whole organism</tissue>
    </source>
</reference>
<organism evidence="1 2">
    <name type="scientific">Macrostomum lignano</name>
    <dbReference type="NCBI Taxonomy" id="282301"/>
    <lineage>
        <taxon>Eukaryota</taxon>
        <taxon>Metazoa</taxon>
        <taxon>Spiralia</taxon>
        <taxon>Lophotrochozoa</taxon>
        <taxon>Platyhelminthes</taxon>
        <taxon>Rhabditophora</taxon>
        <taxon>Macrostomorpha</taxon>
        <taxon>Macrostomida</taxon>
        <taxon>Macrostomidae</taxon>
        <taxon>Macrostomum</taxon>
    </lineage>
</organism>
<dbReference type="AlphaFoldDB" id="A0A267DGC4"/>
<proteinExistence type="predicted"/>
<evidence type="ECO:0000313" key="1">
    <source>
        <dbReference type="EMBL" id="PAA48265.1"/>
    </source>
</evidence>
<dbReference type="Proteomes" id="UP000215902">
    <property type="component" value="Unassembled WGS sequence"/>
</dbReference>
<evidence type="ECO:0000313" key="2">
    <source>
        <dbReference type="Proteomes" id="UP000215902"/>
    </source>
</evidence>
<sequence length="203" mass="22679">MRSYPGPVKLIRRSQDEMITTGRPDELHTNRGNYLLLALLRHRYPNLVCQASLDALREFLAKRKTAEVQHYLTELGVSETECEDQLRQYYSARTAADQPYPSRIGDGLSNSGKRNLLVFLASKMLVNMEATHCAPLKPELFTPPWSDVSLVSGGGGARRRRRRRRRAVAAAKAATATPPGSVLELEHLGDLSNASEMFLLCDQ</sequence>
<comment type="caution">
    <text evidence="1">The sequence shown here is derived from an EMBL/GenBank/DDBJ whole genome shotgun (WGS) entry which is preliminary data.</text>
</comment>
<dbReference type="OrthoDB" id="6412627at2759"/>
<accession>A0A267DGC4</accession>
<gene>
    <name evidence="1" type="ORF">BOX15_Mlig022648g1</name>
</gene>
<dbReference type="EMBL" id="NIVC01004194">
    <property type="protein sequence ID" value="PAA48265.1"/>
    <property type="molecule type" value="Genomic_DNA"/>
</dbReference>